<feature type="binding site" evidence="6">
    <location>
        <begin position="293"/>
        <end position="296"/>
    </location>
    <ligand>
        <name>pyridoxal 5'-phosphate</name>
        <dbReference type="ChEBI" id="CHEBI:597326"/>
    </ligand>
</feature>
<evidence type="ECO:0000313" key="12">
    <source>
        <dbReference type="Proteomes" id="UP000431901"/>
    </source>
</evidence>
<evidence type="ECO:0000256" key="9">
    <source>
        <dbReference type="RuleBase" id="RU003738"/>
    </source>
</evidence>
<dbReference type="SUPFAM" id="SSF51419">
    <property type="entry name" value="PLP-binding barrel"/>
    <property type="match status" value="1"/>
</dbReference>
<dbReference type="HAMAP" id="MF_02120">
    <property type="entry name" value="LysA"/>
    <property type="match status" value="1"/>
</dbReference>
<dbReference type="PRINTS" id="PR01181">
    <property type="entry name" value="DAPDCRBXLASE"/>
</dbReference>
<comment type="cofactor">
    <cofactor evidence="1 6 8 9">
        <name>pyridoxal 5'-phosphate</name>
        <dbReference type="ChEBI" id="CHEBI:597326"/>
    </cofactor>
</comment>
<feature type="binding site" evidence="6">
    <location>
        <position position="337"/>
    </location>
    <ligand>
        <name>substrate</name>
    </ligand>
</feature>
<evidence type="ECO:0000256" key="2">
    <source>
        <dbReference type="ARBA" id="ARBA00022793"/>
    </source>
</evidence>
<keyword evidence="4 6" id="KW-0457">Lysine biosynthesis</keyword>
<keyword evidence="3 6" id="KW-0663">Pyridoxal phosphate</keyword>
<dbReference type="EMBL" id="WUTW01000001">
    <property type="protein sequence ID" value="MXQ64245.1"/>
    <property type="molecule type" value="Genomic_DNA"/>
</dbReference>
<dbReference type="InterPro" id="IPR000183">
    <property type="entry name" value="Orn/DAP/Arg_de-COase"/>
</dbReference>
<feature type="domain" description="Orn/DAP/Arg decarboxylase 2 N-terminal" evidence="10">
    <location>
        <begin position="51"/>
        <end position="300"/>
    </location>
</feature>
<gene>
    <name evidence="6 11" type="primary">lysA</name>
    <name evidence="11" type="ORF">GQ466_09360</name>
</gene>
<feature type="active site" description="Proton donor" evidence="8">
    <location>
        <position position="363"/>
    </location>
</feature>
<comment type="pathway">
    <text evidence="6 9">Amino-acid biosynthesis; L-lysine biosynthesis via DAP pathway; L-lysine from DL-2,6-diaminopimelate: step 1/1.</text>
</comment>
<sequence length="435" mass="45378">MSAGTVRDADLAVWPRTARVTGGGEIVVGGVGLSALAARFGTPLHVLDETDVRERCRAFRAAFSEVVYAGKAFLSRGMARWVRDEGLGLDVCSAGELAVARAASFPAERVVLHGNGKTPDDLRAAFAYGVGRIVVDGAGEISRLSVLATGAPQKVLLRVIPGIDPGTHPAISTGAEDQQFGVSIASGAAAEAVRRILGQRRLQLAGLHCHLGSQIADPARYERAVAVLVGFLARIRDEHGVVPPELDVGGGFAVAARPGDPVCAPSDVAGRITGALAAACAAHRLPVPRLAVEPGRAIVARAGVTVYRVLGVKRSAGGRVFATVDGGMSDNPRTALYGARYTALLTGRPSTAERPVTVVGRHCEAGDVVARDVPLPADLRPGDLLAVPCTGAYHHAMASNYNMTRRPPVVAVRDGAARVLIRRETEDDLLRRDVG</sequence>
<evidence type="ECO:0000256" key="3">
    <source>
        <dbReference type="ARBA" id="ARBA00022898"/>
    </source>
</evidence>
<evidence type="ECO:0000256" key="1">
    <source>
        <dbReference type="ARBA" id="ARBA00001933"/>
    </source>
</evidence>
<dbReference type="SUPFAM" id="SSF50621">
    <property type="entry name" value="Alanine racemase C-terminal domain-like"/>
    <property type="match status" value="1"/>
</dbReference>
<feature type="binding site" evidence="6">
    <location>
        <position position="364"/>
    </location>
    <ligand>
        <name>substrate</name>
    </ligand>
</feature>
<keyword evidence="5 6" id="KW-0456">Lyase</keyword>
<reference evidence="11 12" key="1">
    <citation type="submission" date="2019-12" db="EMBL/GenBank/DDBJ databases">
        <title>Nocardia macrotermitis sp. nov. and Nocardia aurantia sp. nov., isolated from the gut of the fungus growing-termite Macrotermes natalensis.</title>
        <authorList>
            <person name="Christine B."/>
            <person name="Rene B."/>
        </authorList>
    </citation>
    <scope>NUCLEOTIDE SEQUENCE [LARGE SCALE GENOMIC DNA]</scope>
    <source>
        <strain evidence="11 12">DSM 102126</strain>
    </source>
</reference>
<dbReference type="PANTHER" id="PTHR43727:SF2">
    <property type="entry name" value="GROUP IV DECARBOXYLASE"/>
    <property type="match status" value="1"/>
</dbReference>
<comment type="catalytic activity">
    <reaction evidence="6 9">
        <text>meso-2,6-diaminopimelate + H(+) = L-lysine + CO2</text>
        <dbReference type="Rhea" id="RHEA:15101"/>
        <dbReference type="ChEBI" id="CHEBI:15378"/>
        <dbReference type="ChEBI" id="CHEBI:16526"/>
        <dbReference type="ChEBI" id="CHEBI:32551"/>
        <dbReference type="ChEBI" id="CHEBI:57791"/>
        <dbReference type="EC" id="4.1.1.20"/>
    </reaction>
</comment>
<accession>A0A6I4W7L9</accession>
<feature type="binding site" evidence="6">
    <location>
        <position position="333"/>
    </location>
    <ligand>
        <name>substrate</name>
    </ligand>
</feature>
<dbReference type="GO" id="GO:0009089">
    <property type="term" value="P:lysine biosynthetic process via diaminopimelate"/>
    <property type="evidence" value="ECO:0007669"/>
    <property type="project" value="UniProtKB-UniRule"/>
</dbReference>
<dbReference type="Gene3D" id="3.20.20.10">
    <property type="entry name" value="Alanine racemase"/>
    <property type="match status" value="1"/>
</dbReference>
<dbReference type="Gene3D" id="2.40.37.10">
    <property type="entry name" value="Lyase, Ornithine Decarboxylase, Chain A, domain 1"/>
    <property type="match status" value="1"/>
</dbReference>
<dbReference type="InterPro" id="IPR022653">
    <property type="entry name" value="De-COase2_pyr-phos_BS"/>
</dbReference>
<dbReference type="PROSITE" id="PS00878">
    <property type="entry name" value="ODR_DC_2_1"/>
    <property type="match status" value="1"/>
</dbReference>
<dbReference type="GO" id="GO:0008836">
    <property type="term" value="F:diaminopimelate decarboxylase activity"/>
    <property type="evidence" value="ECO:0007669"/>
    <property type="project" value="UniProtKB-UniRule"/>
</dbReference>
<evidence type="ECO:0000256" key="6">
    <source>
        <dbReference type="HAMAP-Rule" id="MF_02120"/>
    </source>
</evidence>
<dbReference type="AlphaFoldDB" id="A0A6I4W7L9"/>
<dbReference type="InterPro" id="IPR002986">
    <property type="entry name" value="DAP_deCOOHase_LysA"/>
</dbReference>
<dbReference type="PANTHER" id="PTHR43727">
    <property type="entry name" value="DIAMINOPIMELATE DECARBOXYLASE"/>
    <property type="match status" value="1"/>
</dbReference>
<evidence type="ECO:0000256" key="4">
    <source>
        <dbReference type="ARBA" id="ARBA00023154"/>
    </source>
</evidence>
<organism evidence="11 12">
    <name type="scientific">Actinomadura rayongensis</name>
    <dbReference type="NCBI Taxonomy" id="1429076"/>
    <lineage>
        <taxon>Bacteria</taxon>
        <taxon>Bacillati</taxon>
        <taxon>Actinomycetota</taxon>
        <taxon>Actinomycetes</taxon>
        <taxon>Streptosporangiales</taxon>
        <taxon>Thermomonosporaceae</taxon>
        <taxon>Actinomadura</taxon>
    </lineage>
</organism>
<feature type="binding site" evidence="6">
    <location>
        <position position="393"/>
    </location>
    <ligand>
        <name>pyridoxal 5'-phosphate</name>
        <dbReference type="ChEBI" id="CHEBI:597326"/>
    </ligand>
</feature>
<dbReference type="NCBIfam" id="TIGR01048">
    <property type="entry name" value="lysA"/>
    <property type="match status" value="1"/>
</dbReference>
<comment type="similarity">
    <text evidence="6">Belongs to the Orn/Lys/Arg decarboxylase class-II family. LysA subfamily.</text>
</comment>
<dbReference type="GO" id="GO:0030170">
    <property type="term" value="F:pyridoxal phosphate binding"/>
    <property type="evidence" value="ECO:0007669"/>
    <property type="project" value="UniProtKB-UniRule"/>
</dbReference>
<keyword evidence="12" id="KW-1185">Reference proteome</keyword>
<protein>
    <recommendedName>
        <fullName evidence="6 7">Diaminopimelate decarboxylase</fullName>
        <shortName evidence="6">DAP decarboxylase</shortName>
        <shortName evidence="6">DAPDC</shortName>
        <ecNumber evidence="6 7">4.1.1.20</ecNumber>
    </recommendedName>
</protein>
<dbReference type="EC" id="4.1.1.20" evidence="6 7"/>
<dbReference type="InterPro" id="IPR009006">
    <property type="entry name" value="Ala_racemase/Decarboxylase_C"/>
</dbReference>
<keyword evidence="6" id="KW-0028">Amino-acid biosynthesis</keyword>
<name>A0A6I4W7L9_9ACTN</name>
<dbReference type="UniPathway" id="UPA00034">
    <property type="reaction ID" value="UER00027"/>
</dbReference>
<dbReference type="Pfam" id="PF02784">
    <property type="entry name" value="Orn_Arg_deC_N"/>
    <property type="match status" value="1"/>
</dbReference>
<evidence type="ECO:0000256" key="8">
    <source>
        <dbReference type="PIRSR" id="PIRSR600183-50"/>
    </source>
</evidence>
<comment type="function">
    <text evidence="6">Specifically catalyzes the decarboxylation of meso-diaminopimelate (meso-DAP) to L-lysine.</text>
</comment>
<evidence type="ECO:0000313" key="11">
    <source>
        <dbReference type="EMBL" id="MXQ64245.1"/>
    </source>
</evidence>
<evidence type="ECO:0000259" key="10">
    <source>
        <dbReference type="Pfam" id="PF02784"/>
    </source>
</evidence>
<proteinExistence type="inferred from homology"/>
<dbReference type="InterPro" id="IPR022644">
    <property type="entry name" value="De-COase2_N"/>
</dbReference>
<dbReference type="Proteomes" id="UP000431901">
    <property type="component" value="Unassembled WGS sequence"/>
</dbReference>
<comment type="caution">
    <text evidence="11">The sequence shown here is derived from an EMBL/GenBank/DDBJ whole genome shotgun (WGS) entry which is preliminary data.</text>
</comment>
<dbReference type="RefSeq" id="WP_161102285.1">
    <property type="nucleotide sequence ID" value="NZ_JBHLYI010000014.1"/>
</dbReference>
<dbReference type="FunFam" id="3.20.20.10:FF:000003">
    <property type="entry name" value="Diaminopimelate decarboxylase"/>
    <property type="match status" value="1"/>
</dbReference>
<feature type="binding site" evidence="6">
    <location>
        <position position="251"/>
    </location>
    <ligand>
        <name>pyridoxal 5'-phosphate</name>
        <dbReference type="ChEBI" id="CHEBI:597326"/>
    </ligand>
</feature>
<feature type="binding site" evidence="6">
    <location>
        <position position="296"/>
    </location>
    <ligand>
        <name>substrate</name>
    </ligand>
</feature>
<keyword evidence="2 6" id="KW-0210">Decarboxylase</keyword>
<dbReference type="CDD" id="cd06828">
    <property type="entry name" value="PLPDE_III_DapDC"/>
    <property type="match status" value="1"/>
</dbReference>
<comment type="subunit">
    <text evidence="6">Homodimer.</text>
</comment>
<evidence type="ECO:0000256" key="7">
    <source>
        <dbReference type="NCBIfam" id="TIGR01048"/>
    </source>
</evidence>
<dbReference type="InterPro" id="IPR029066">
    <property type="entry name" value="PLP-binding_barrel"/>
</dbReference>
<dbReference type="PRINTS" id="PR01179">
    <property type="entry name" value="ODADCRBXLASE"/>
</dbReference>
<evidence type="ECO:0000256" key="5">
    <source>
        <dbReference type="ARBA" id="ARBA00023239"/>
    </source>
</evidence>
<feature type="modified residue" description="N6-(pyridoxal phosphate)lysine" evidence="6 8">
    <location>
        <position position="71"/>
    </location>
</feature>
<feature type="binding site" evidence="6">
    <location>
        <position position="393"/>
    </location>
    <ligand>
        <name>substrate</name>
    </ligand>
</feature>
<dbReference type="OrthoDB" id="9802241at2"/>